<name>A0A7W7S8H9_9ACTN</name>
<dbReference type="RefSeq" id="WP_184912556.1">
    <property type="nucleotide sequence ID" value="NZ_JACHJR010000001.1"/>
</dbReference>
<evidence type="ECO:0000313" key="2">
    <source>
        <dbReference type="Proteomes" id="UP000573327"/>
    </source>
</evidence>
<reference evidence="1 2" key="1">
    <citation type="submission" date="2020-08" db="EMBL/GenBank/DDBJ databases">
        <title>Sequencing the genomes of 1000 actinobacteria strains.</title>
        <authorList>
            <person name="Klenk H.-P."/>
        </authorList>
    </citation>
    <scope>NUCLEOTIDE SEQUENCE [LARGE SCALE GENOMIC DNA]</scope>
    <source>
        <strain evidence="1 2">DSM 44786</strain>
    </source>
</reference>
<sequence length="321" mass="34247">MSTASSGTANSCRLEYDLTFIGAAALTGRIDTESHQKLVNTYYHGLPEPAGTTLGGNRHDQDAEKQAMNILANRIYAQLGCTSDDEYRARIGRVRRGLVTLFSTFGPCHSCRDVFRRLRQDFPAVTFEITYRNAVRGGGTARLMEAGGGLSGVYGIGDAEELPNKDWRKTYPGIPVPAATATLRAQFTGGPRVAAAATAVAGQPYTSYRYPAARQQGNPDEVTAALDVVAKAVWDTIAPGQQFNERTFPQFIRNVGSGDLVLDCEQGPTSAGRTAIAAFVADFPKVRVQVDYQGAAARVGALGYADSVAAAGGWRKVFPAG</sequence>
<evidence type="ECO:0000313" key="1">
    <source>
        <dbReference type="EMBL" id="MBB4945874.1"/>
    </source>
</evidence>
<accession>A0A7W7S8H9</accession>
<gene>
    <name evidence="1" type="ORF">F4556_001409</name>
</gene>
<organism evidence="1 2">
    <name type="scientific">Kitasatospora gansuensis</name>
    <dbReference type="NCBI Taxonomy" id="258050"/>
    <lineage>
        <taxon>Bacteria</taxon>
        <taxon>Bacillati</taxon>
        <taxon>Actinomycetota</taxon>
        <taxon>Actinomycetes</taxon>
        <taxon>Kitasatosporales</taxon>
        <taxon>Streptomycetaceae</taxon>
        <taxon>Kitasatospora</taxon>
    </lineage>
</organism>
<comment type="caution">
    <text evidence="1">The sequence shown here is derived from an EMBL/GenBank/DDBJ whole genome shotgun (WGS) entry which is preliminary data.</text>
</comment>
<dbReference type="EMBL" id="JACHJR010000001">
    <property type="protein sequence ID" value="MBB4945874.1"/>
    <property type="molecule type" value="Genomic_DNA"/>
</dbReference>
<keyword evidence="2" id="KW-1185">Reference proteome</keyword>
<protein>
    <submittedName>
        <fullName evidence="1">Uncharacterized protein</fullName>
    </submittedName>
</protein>
<dbReference type="AlphaFoldDB" id="A0A7W7S8H9"/>
<proteinExistence type="predicted"/>
<dbReference type="Proteomes" id="UP000573327">
    <property type="component" value="Unassembled WGS sequence"/>
</dbReference>